<feature type="region of interest" description="Disordered" evidence="1">
    <location>
        <begin position="574"/>
        <end position="643"/>
    </location>
</feature>
<dbReference type="InterPro" id="IPR008942">
    <property type="entry name" value="ENTH_VHS"/>
</dbReference>
<evidence type="ECO:0000313" key="4">
    <source>
        <dbReference type="Proteomes" id="UP000298061"/>
    </source>
</evidence>
<dbReference type="OrthoDB" id="2129491at2759"/>
<dbReference type="PROSITE" id="PS51391">
    <property type="entry name" value="CID"/>
    <property type="match status" value="1"/>
</dbReference>
<keyword evidence="4" id="KW-1185">Reference proteome</keyword>
<dbReference type="PANTHER" id="PTHR15921">
    <property type="entry name" value="PRE-MRNA CLEAVAGE COMPLEX II"/>
    <property type="match status" value="1"/>
</dbReference>
<dbReference type="Pfam" id="PF21936">
    <property type="entry name" value="Pcf11_C"/>
    <property type="match status" value="1"/>
</dbReference>
<organism evidence="3 4">
    <name type="scientific">Hericium alpestre</name>
    <dbReference type="NCBI Taxonomy" id="135208"/>
    <lineage>
        <taxon>Eukaryota</taxon>
        <taxon>Fungi</taxon>
        <taxon>Dikarya</taxon>
        <taxon>Basidiomycota</taxon>
        <taxon>Agaricomycotina</taxon>
        <taxon>Agaricomycetes</taxon>
        <taxon>Russulales</taxon>
        <taxon>Hericiaceae</taxon>
        <taxon>Hericium</taxon>
    </lineage>
</organism>
<feature type="compositionally biased region" description="Polar residues" evidence="1">
    <location>
        <begin position="286"/>
        <end position="310"/>
    </location>
</feature>
<dbReference type="GO" id="GO:0005737">
    <property type="term" value="C:cytoplasm"/>
    <property type="evidence" value="ECO:0007669"/>
    <property type="project" value="TreeGrafter"/>
</dbReference>
<accession>A0A4Z0AC04</accession>
<dbReference type="STRING" id="135208.A0A4Z0AC04"/>
<dbReference type="AlphaFoldDB" id="A0A4Z0AC04"/>
<dbReference type="PANTHER" id="PTHR15921:SF3">
    <property type="entry name" value="PRE-MRNA CLEAVAGE COMPLEX 2 PROTEIN PCF11"/>
    <property type="match status" value="1"/>
</dbReference>
<dbReference type="GO" id="GO:0003729">
    <property type="term" value="F:mRNA binding"/>
    <property type="evidence" value="ECO:0007669"/>
    <property type="project" value="InterPro"/>
</dbReference>
<dbReference type="Pfam" id="PF04818">
    <property type="entry name" value="CID"/>
    <property type="match status" value="1"/>
</dbReference>
<dbReference type="FunFam" id="1.25.40.90:FF:000016">
    <property type="entry name" value="mRNA cleavage factor complex component Pcf11"/>
    <property type="match status" value="1"/>
</dbReference>
<dbReference type="InterPro" id="IPR006569">
    <property type="entry name" value="CID_dom"/>
</dbReference>
<dbReference type="GO" id="GO:0031124">
    <property type="term" value="P:mRNA 3'-end processing"/>
    <property type="evidence" value="ECO:0007669"/>
    <property type="project" value="InterPro"/>
</dbReference>
<dbReference type="SUPFAM" id="SSF48464">
    <property type="entry name" value="ENTH/VHS domain"/>
    <property type="match status" value="1"/>
</dbReference>
<dbReference type="CDD" id="cd16982">
    <property type="entry name" value="CID_Pcf11"/>
    <property type="match status" value="1"/>
</dbReference>
<dbReference type="InterPro" id="IPR047415">
    <property type="entry name" value="Pcf11_CID"/>
</dbReference>
<proteinExistence type="predicted"/>
<name>A0A4Z0AC04_9AGAM</name>
<dbReference type="InterPro" id="IPR054127">
    <property type="entry name" value="Pcf11_C"/>
</dbReference>
<dbReference type="Proteomes" id="UP000298061">
    <property type="component" value="Unassembled WGS sequence"/>
</dbReference>
<dbReference type="GO" id="GO:0000993">
    <property type="term" value="F:RNA polymerase II complex binding"/>
    <property type="evidence" value="ECO:0007669"/>
    <property type="project" value="InterPro"/>
</dbReference>
<protein>
    <recommendedName>
        <fullName evidence="2">CID domain-containing protein</fullName>
    </recommendedName>
</protein>
<feature type="domain" description="CID" evidence="2">
    <location>
        <begin position="40"/>
        <end position="175"/>
    </location>
</feature>
<evidence type="ECO:0000313" key="3">
    <source>
        <dbReference type="EMBL" id="TFY83951.1"/>
    </source>
</evidence>
<evidence type="ECO:0000256" key="1">
    <source>
        <dbReference type="SAM" id="MobiDB-lite"/>
    </source>
</evidence>
<evidence type="ECO:0000259" key="2">
    <source>
        <dbReference type="PROSITE" id="PS51391"/>
    </source>
</evidence>
<gene>
    <name evidence="3" type="ORF">EWM64_g78</name>
</gene>
<reference evidence="3 4" key="1">
    <citation type="submission" date="2019-02" db="EMBL/GenBank/DDBJ databases">
        <title>Genome sequencing of the rare red list fungi Hericium alpestre (H. flagellum).</title>
        <authorList>
            <person name="Buettner E."/>
            <person name="Kellner H."/>
        </authorList>
    </citation>
    <scope>NUCLEOTIDE SEQUENCE [LARGE SCALE GENOMIC DNA]</scope>
    <source>
        <strain evidence="3 4">DSM 108284</strain>
    </source>
</reference>
<dbReference type="SMART" id="SM00582">
    <property type="entry name" value="RPR"/>
    <property type="match status" value="1"/>
</dbReference>
<feature type="region of interest" description="Disordered" evidence="1">
    <location>
        <begin position="281"/>
        <end position="327"/>
    </location>
</feature>
<sequence length="643" mass="69995">MATFSQFHPPAYGQVGYPPSIPTHPSPYQYAASPPAYGADPNIFRRDYSSRLAELTVNSRPIIQNLSMVAQEYSRWADVVVDCIEAHIRRVPPWMKLPAFYLLDAISKNVHEPYALYFASIVSQLFLDTYSQVDQGVRGKMEEMLLTWRTGAPNGRELFGVVPQVAIERGIWGTGNEASSFGAAPGLVSKSQVMSELEFALGQKERALQTNPYDTVAQSHISILQQLRKLVEAGVSQDELTQILAQLRNLVRTTVPAPTAPPKYPTPAPYPARNTYNVPPMMQAGPSYSQPTTAAPSSYVGQPSFASFEQPSLPAPEAPTALPLTTGPAPMPNLSNLFDALLKAGVVSATSTPTGAGASARTTQIEDIKPQIAAGQEEANAYRDAILAQSFKLTSAEISKRRPNIVHFLYERLPTQCKQCGLRFSDTKLGKEKMEQHLDMHFRQNRKANQNVGRGHSRSWFISLEDWVNDVSTDGTGAGPSDSSRPQNVKAAAAAEAAKRDAELREQFVVVPPGDEAKPMACPICKETLKTEFQEDDEEWVWKNAVKVDDRIYHATCHAEALTSTSSLAARLRNEVSGGSRSGTPEASSLRSTPPRSGPVKQESDSPTSKLISLKRKAPNDDPAVAAEGNGSPPLKKLILSSA</sequence>
<dbReference type="GO" id="GO:0006369">
    <property type="term" value="P:termination of RNA polymerase II transcription"/>
    <property type="evidence" value="ECO:0007669"/>
    <property type="project" value="InterPro"/>
</dbReference>
<dbReference type="GO" id="GO:0005849">
    <property type="term" value="C:mRNA cleavage factor complex"/>
    <property type="evidence" value="ECO:0007669"/>
    <property type="project" value="TreeGrafter"/>
</dbReference>
<feature type="compositionally biased region" description="Low complexity" evidence="1">
    <location>
        <begin position="318"/>
        <end position="327"/>
    </location>
</feature>
<dbReference type="Gene3D" id="1.25.40.90">
    <property type="match status" value="1"/>
</dbReference>
<dbReference type="EMBL" id="SFCI01000003">
    <property type="protein sequence ID" value="TFY83951.1"/>
    <property type="molecule type" value="Genomic_DNA"/>
</dbReference>
<feature type="compositionally biased region" description="Polar residues" evidence="1">
    <location>
        <begin position="577"/>
        <end position="595"/>
    </location>
</feature>
<comment type="caution">
    <text evidence="3">The sequence shown here is derived from an EMBL/GenBank/DDBJ whole genome shotgun (WGS) entry which is preliminary data.</text>
</comment>
<dbReference type="InterPro" id="IPR045154">
    <property type="entry name" value="PCF11-like"/>
</dbReference>